<dbReference type="PANTHER" id="PTHR45779:SF6">
    <property type="entry name" value="PEPTIDYL-PROLYL CIS-TRANS ISOMERASE FKBP15-1"/>
    <property type="match status" value="1"/>
</dbReference>
<name>A0A248JXQ2_9PROT</name>
<dbReference type="EC" id="5.2.1.8" evidence="5"/>
<dbReference type="InterPro" id="IPR044609">
    <property type="entry name" value="FKBP2/11"/>
</dbReference>
<dbReference type="InterPro" id="IPR001179">
    <property type="entry name" value="PPIase_FKBP_dom"/>
</dbReference>
<evidence type="ECO:0000313" key="7">
    <source>
        <dbReference type="EMBL" id="ASG23271.1"/>
    </source>
</evidence>
<dbReference type="Proteomes" id="UP000197153">
    <property type="component" value="Chromosome 2"/>
</dbReference>
<protein>
    <recommendedName>
        <fullName evidence="5">Peptidyl-prolyl cis-trans isomerase</fullName>
        <ecNumber evidence="5">5.2.1.8</ecNumber>
    </recommendedName>
</protein>
<evidence type="ECO:0000313" key="8">
    <source>
        <dbReference type="Proteomes" id="UP000197153"/>
    </source>
</evidence>
<dbReference type="PANTHER" id="PTHR45779">
    <property type="entry name" value="PEPTIDYLPROLYL ISOMERASE"/>
    <property type="match status" value="1"/>
</dbReference>
<keyword evidence="8" id="KW-1185">Reference proteome</keyword>
<evidence type="ECO:0000256" key="5">
    <source>
        <dbReference type="RuleBase" id="RU003915"/>
    </source>
</evidence>
<evidence type="ECO:0000256" key="4">
    <source>
        <dbReference type="PROSITE-ProRule" id="PRU00277"/>
    </source>
</evidence>
<evidence type="ECO:0000256" key="3">
    <source>
        <dbReference type="ARBA" id="ARBA00023235"/>
    </source>
</evidence>
<evidence type="ECO:0000256" key="2">
    <source>
        <dbReference type="ARBA" id="ARBA00023110"/>
    </source>
</evidence>
<dbReference type="KEGG" id="nao:Y958_20815"/>
<dbReference type="EMBL" id="CP022111">
    <property type="protein sequence ID" value="ASG23271.1"/>
    <property type="molecule type" value="Genomic_DNA"/>
</dbReference>
<keyword evidence="3 4" id="KW-0413">Isomerase</keyword>
<reference evidence="7 8" key="1">
    <citation type="submission" date="2017-06" db="EMBL/GenBank/DDBJ databases">
        <title>Complete genome sequence of Nitrospirillum amazonense strain CBAmC, an endophytic nitrogen-fixing and plant growth-promoting bacterium, isolated from sugarcane.</title>
        <authorList>
            <person name="Schwab S."/>
            <person name="dos Santos Teixeira K.R."/>
            <person name="Simoes Araujo J.L."/>
            <person name="Soares Vidal M."/>
            <person name="Borges de Freitas H.R."/>
            <person name="Rivello Crivelaro A.L."/>
            <person name="Bueno de Camargo Nunes A."/>
            <person name="dos Santos C.M."/>
            <person name="Palmeira da Silva Rosa D."/>
            <person name="da Silva Padilha D."/>
            <person name="da Silva E."/>
            <person name="Araujo Terra L."/>
            <person name="Soares Mendes V."/>
            <person name="Farinelli L."/>
            <person name="Magalhaes Cruz L."/>
            <person name="Baldani J.I."/>
        </authorList>
    </citation>
    <scope>NUCLEOTIDE SEQUENCE [LARGE SCALE GENOMIC DNA]</scope>
    <source>
        <strain evidence="7 8">CBAmC</strain>
    </source>
</reference>
<sequence>MGGRLRRSGLMRGHSFIYSTLIYPTLLAATLALPFAAGTAQAQVPLNARPAIGGQVDAQHQFILDYAKQPGVEMSTNGVAYRFLRKKEPAVGQQPNPSNRIRVHYEGRLTDGTVFDSSYQRDETAVMSLEKVVKGWVEVIPRMHVGDKIEMVIPAEMGYGQKGSGDGVIPAGATLIFKVELFEVLPGELRSKGAG</sequence>
<accession>A0A248JXQ2</accession>
<keyword evidence="2 4" id="KW-0697">Rotamase</keyword>
<dbReference type="AlphaFoldDB" id="A0A248JXQ2"/>
<dbReference type="Gene3D" id="3.10.50.40">
    <property type="match status" value="1"/>
</dbReference>
<dbReference type="PROSITE" id="PS50059">
    <property type="entry name" value="FKBP_PPIASE"/>
    <property type="match status" value="1"/>
</dbReference>
<proteinExistence type="inferred from homology"/>
<gene>
    <name evidence="7" type="ORF">Y958_20815</name>
</gene>
<dbReference type="Pfam" id="PF00254">
    <property type="entry name" value="FKBP_C"/>
    <property type="match status" value="1"/>
</dbReference>
<dbReference type="SUPFAM" id="SSF54534">
    <property type="entry name" value="FKBP-like"/>
    <property type="match status" value="1"/>
</dbReference>
<dbReference type="InterPro" id="IPR046357">
    <property type="entry name" value="PPIase_dom_sf"/>
</dbReference>
<evidence type="ECO:0000259" key="6">
    <source>
        <dbReference type="PROSITE" id="PS50059"/>
    </source>
</evidence>
<comment type="similarity">
    <text evidence="5">Belongs to the FKBP-type PPIase family.</text>
</comment>
<evidence type="ECO:0000256" key="1">
    <source>
        <dbReference type="ARBA" id="ARBA00000971"/>
    </source>
</evidence>
<comment type="catalytic activity">
    <reaction evidence="1 4 5">
        <text>[protein]-peptidylproline (omega=180) = [protein]-peptidylproline (omega=0)</text>
        <dbReference type="Rhea" id="RHEA:16237"/>
        <dbReference type="Rhea" id="RHEA-COMP:10747"/>
        <dbReference type="Rhea" id="RHEA-COMP:10748"/>
        <dbReference type="ChEBI" id="CHEBI:83833"/>
        <dbReference type="ChEBI" id="CHEBI:83834"/>
        <dbReference type="EC" id="5.2.1.8"/>
    </reaction>
</comment>
<feature type="domain" description="PPIase FKBP-type" evidence="6">
    <location>
        <begin position="98"/>
        <end position="185"/>
    </location>
</feature>
<dbReference type="GO" id="GO:0003755">
    <property type="term" value="F:peptidyl-prolyl cis-trans isomerase activity"/>
    <property type="evidence" value="ECO:0007669"/>
    <property type="project" value="UniProtKB-UniRule"/>
</dbReference>
<organism evidence="7 8">
    <name type="scientific">Nitrospirillum viridazoti CBAmc</name>
    <dbReference type="NCBI Taxonomy" id="1441467"/>
    <lineage>
        <taxon>Bacteria</taxon>
        <taxon>Pseudomonadati</taxon>
        <taxon>Pseudomonadota</taxon>
        <taxon>Alphaproteobacteria</taxon>
        <taxon>Rhodospirillales</taxon>
        <taxon>Azospirillaceae</taxon>
        <taxon>Nitrospirillum</taxon>
        <taxon>Nitrospirillum viridazoti</taxon>
    </lineage>
</organism>